<dbReference type="GO" id="GO:0016887">
    <property type="term" value="F:ATP hydrolysis activity"/>
    <property type="evidence" value="ECO:0007669"/>
    <property type="project" value="InterPro"/>
</dbReference>
<dbReference type="PROSITE" id="PS00211">
    <property type="entry name" value="ABC_TRANSPORTER_1"/>
    <property type="match status" value="1"/>
</dbReference>
<protein>
    <submittedName>
        <fullName evidence="5">ATP-binding cassette domain-containing protein</fullName>
    </submittedName>
</protein>
<dbReference type="InterPro" id="IPR050093">
    <property type="entry name" value="ABC_SmlMolc_Importer"/>
</dbReference>
<dbReference type="InterPro" id="IPR027417">
    <property type="entry name" value="P-loop_NTPase"/>
</dbReference>
<dbReference type="Gene3D" id="3.40.50.300">
    <property type="entry name" value="P-loop containing nucleotide triphosphate hydrolases"/>
    <property type="match status" value="1"/>
</dbReference>
<dbReference type="OrthoDB" id="1114670at2"/>
<evidence type="ECO:0000256" key="1">
    <source>
        <dbReference type="ARBA" id="ARBA00022448"/>
    </source>
</evidence>
<dbReference type="EMBL" id="SOML01000005">
    <property type="protein sequence ID" value="TFD96540.1"/>
    <property type="molecule type" value="Genomic_DNA"/>
</dbReference>
<evidence type="ECO:0000256" key="2">
    <source>
        <dbReference type="ARBA" id="ARBA00022741"/>
    </source>
</evidence>
<feature type="domain" description="ABC transporter" evidence="4">
    <location>
        <begin position="1"/>
        <end position="212"/>
    </location>
</feature>
<keyword evidence="3 5" id="KW-0067">ATP-binding</keyword>
<reference evidence="5 6" key="1">
    <citation type="submission" date="2019-03" db="EMBL/GenBank/DDBJ databases">
        <title>San Antonio Military Medical Center submission to MRSN (WRAIR), pending publication.</title>
        <authorList>
            <person name="Blyth D.M."/>
            <person name="Mccarthy S.L."/>
            <person name="Schall S.E."/>
            <person name="Stam J.A."/>
            <person name="Ong A.C."/>
            <person name="Mcgann P.T."/>
        </authorList>
    </citation>
    <scope>NUCLEOTIDE SEQUENCE [LARGE SCALE GENOMIC DNA]</scope>
    <source>
        <strain evidence="5 6">MRSN571793</strain>
    </source>
</reference>
<dbReference type="AlphaFoldDB" id="A0A4Y8L648"/>
<dbReference type="SUPFAM" id="SSF52540">
    <property type="entry name" value="P-loop containing nucleoside triphosphate hydrolases"/>
    <property type="match status" value="1"/>
</dbReference>
<evidence type="ECO:0000259" key="4">
    <source>
        <dbReference type="PROSITE" id="PS50893"/>
    </source>
</evidence>
<keyword evidence="2" id="KW-0547">Nucleotide-binding</keyword>
<gene>
    <name evidence="5" type="ORF">E2605_09260</name>
</gene>
<sequence length="212" mass="23607">MLTSEGERSLNIDINIEDKDLVAIFGHSGAGKTTLLRMIAGLQKPDKGVIAIGDNVVFDSAKKINLSPQKRNIGFMSQDYALFPNMTVEENIRFGQNKGKDKQYTDQLIETFGLDMLRKRKPSKLSGGQKQRVALARSIARKPDVLLLDEPLSSLDESMRLSLQSEILKAHELFASTTLIVSHDKEEVKKLATHVLCIGTERISELLNPTFL</sequence>
<keyword evidence="1" id="KW-0813">Transport</keyword>
<dbReference type="GO" id="GO:0005524">
    <property type="term" value="F:ATP binding"/>
    <property type="evidence" value="ECO:0007669"/>
    <property type="project" value="UniProtKB-KW"/>
</dbReference>
<dbReference type="InterPro" id="IPR003439">
    <property type="entry name" value="ABC_transporter-like_ATP-bd"/>
</dbReference>
<evidence type="ECO:0000256" key="3">
    <source>
        <dbReference type="ARBA" id="ARBA00022840"/>
    </source>
</evidence>
<dbReference type="PANTHER" id="PTHR42781">
    <property type="entry name" value="SPERMIDINE/PUTRESCINE IMPORT ATP-BINDING PROTEIN POTA"/>
    <property type="match status" value="1"/>
</dbReference>
<dbReference type="STRING" id="1121485.GCA_000426485_02230"/>
<dbReference type="SMART" id="SM00382">
    <property type="entry name" value="AAA"/>
    <property type="match status" value="1"/>
</dbReference>
<dbReference type="InterPro" id="IPR003593">
    <property type="entry name" value="AAA+_ATPase"/>
</dbReference>
<accession>A0A4Y8L648</accession>
<dbReference type="Pfam" id="PF00005">
    <property type="entry name" value="ABC_tran"/>
    <property type="match status" value="1"/>
</dbReference>
<keyword evidence="6" id="KW-1185">Reference proteome</keyword>
<proteinExistence type="predicted"/>
<name>A0A4Y8L648_9BACT</name>
<dbReference type="PANTHER" id="PTHR42781:SF4">
    <property type="entry name" value="SPERMIDINE_PUTRESCINE IMPORT ATP-BINDING PROTEIN POTA"/>
    <property type="match status" value="1"/>
</dbReference>
<dbReference type="PROSITE" id="PS50893">
    <property type="entry name" value="ABC_TRANSPORTER_2"/>
    <property type="match status" value="1"/>
</dbReference>
<evidence type="ECO:0000313" key="6">
    <source>
        <dbReference type="Proteomes" id="UP000297861"/>
    </source>
</evidence>
<organism evidence="5 6">
    <name type="scientific">Dysgonomonas capnocytophagoides</name>
    <dbReference type="NCBI Taxonomy" id="45254"/>
    <lineage>
        <taxon>Bacteria</taxon>
        <taxon>Pseudomonadati</taxon>
        <taxon>Bacteroidota</taxon>
        <taxon>Bacteroidia</taxon>
        <taxon>Bacteroidales</taxon>
        <taxon>Dysgonomonadaceae</taxon>
        <taxon>Dysgonomonas</taxon>
    </lineage>
</organism>
<comment type="caution">
    <text evidence="5">The sequence shown here is derived from an EMBL/GenBank/DDBJ whole genome shotgun (WGS) entry which is preliminary data.</text>
</comment>
<dbReference type="InterPro" id="IPR017871">
    <property type="entry name" value="ABC_transporter-like_CS"/>
</dbReference>
<dbReference type="Proteomes" id="UP000297861">
    <property type="component" value="Unassembled WGS sequence"/>
</dbReference>
<evidence type="ECO:0000313" key="5">
    <source>
        <dbReference type="EMBL" id="TFD96540.1"/>
    </source>
</evidence>